<reference evidence="3" key="1">
    <citation type="submission" date="2020-11" db="EMBL/GenBank/DDBJ databases">
        <authorList>
            <consortium name="DOE Joint Genome Institute"/>
            <person name="Ahrendt S."/>
            <person name="Riley R."/>
            <person name="Andreopoulos W."/>
            <person name="Labutti K."/>
            <person name="Pangilinan J."/>
            <person name="Ruiz-Duenas F.J."/>
            <person name="Barrasa J.M."/>
            <person name="Sanchez-Garcia M."/>
            <person name="Camarero S."/>
            <person name="Miyauchi S."/>
            <person name="Serrano A."/>
            <person name="Linde D."/>
            <person name="Babiker R."/>
            <person name="Drula E."/>
            <person name="Ayuso-Fernandez I."/>
            <person name="Pacheco R."/>
            <person name="Padilla G."/>
            <person name="Ferreira P."/>
            <person name="Barriuso J."/>
            <person name="Kellner H."/>
            <person name="Castanera R."/>
            <person name="Alfaro M."/>
            <person name="Ramirez L."/>
            <person name="Pisabarro A.G."/>
            <person name="Kuo A."/>
            <person name="Tritt A."/>
            <person name="Lipzen A."/>
            <person name="He G."/>
            <person name="Yan M."/>
            <person name="Ng V."/>
            <person name="Cullen D."/>
            <person name="Martin F."/>
            <person name="Rosso M.-N."/>
            <person name="Henrissat B."/>
            <person name="Hibbett D."/>
            <person name="Martinez A.T."/>
            <person name="Grigoriev I.V."/>
        </authorList>
    </citation>
    <scope>NUCLEOTIDE SEQUENCE</scope>
    <source>
        <strain evidence="3">MF-IS2</strain>
    </source>
</reference>
<feature type="coiled-coil region" evidence="1">
    <location>
        <begin position="54"/>
        <end position="88"/>
    </location>
</feature>
<dbReference type="PANTHER" id="PTHR38926:SF5">
    <property type="entry name" value="F-BOX AND LEUCINE-RICH REPEAT PROTEIN 6"/>
    <property type="match status" value="1"/>
</dbReference>
<organism evidence="3 4">
    <name type="scientific">Macrolepiota fuliginosa MF-IS2</name>
    <dbReference type="NCBI Taxonomy" id="1400762"/>
    <lineage>
        <taxon>Eukaryota</taxon>
        <taxon>Fungi</taxon>
        <taxon>Dikarya</taxon>
        <taxon>Basidiomycota</taxon>
        <taxon>Agaricomycotina</taxon>
        <taxon>Agaricomycetes</taxon>
        <taxon>Agaricomycetidae</taxon>
        <taxon>Agaricales</taxon>
        <taxon>Agaricineae</taxon>
        <taxon>Agaricaceae</taxon>
        <taxon>Macrolepiota</taxon>
    </lineage>
</organism>
<keyword evidence="1" id="KW-0175">Coiled coil</keyword>
<keyword evidence="4" id="KW-1185">Reference proteome</keyword>
<accession>A0A9P5XLD5</accession>
<proteinExistence type="predicted"/>
<evidence type="ECO:0000256" key="1">
    <source>
        <dbReference type="SAM" id="Coils"/>
    </source>
</evidence>
<evidence type="ECO:0000256" key="2">
    <source>
        <dbReference type="SAM" id="MobiDB-lite"/>
    </source>
</evidence>
<dbReference type="PANTHER" id="PTHR38926">
    <property type="entry name" value="F-BOX DOMAIN CONTAINING PROTEIN, EXPRESSED"/>
    <property type="match status" value="1"/>
</dbReference>
<dbReference type="SUPFAM" id="SSF52047">
    <property type="entry name" value="RNI-like"/>
    <property type="match status" value="1"/>
</dbReference>
<protein>
    <recommendedName>
        <fullName evidence="5">F-box domain-containing protein</fullName>
    </recommendedName>
</protein>
<evidence type="ECO:0008006" key="5">
    <source>
        <dbReference type="Google" id="ProtNLM"/>
    </source>
</evidence>
<sequence>MSPVPVRDSFDTFPRSNKPSTPRHYGSFPTFQRNFLNTKSDDTYIPRPMPQGKISSLREAINSLDSQMAELMSQRQALRAQLEQEVRLQSPVIRLPSELLSSIFIMGVLGMGDDDPIMVPTLMLVCRYWAEVVLNTPVLWAKITVGLHDPLEKARRRLERSKSCPLDITVNFAPRMDYPYSVSEQVMLAMDLFRPALWRTRSFSLSVPNRSQVHAALLQWKDDAPLLETLSVHIYHSIHEDHAATPTAPLFIGNTPRLRSCSFTSFNFGWDLRLLTRLRVLKLGGYFNGSTPSPSTLIAVLRQCPELEELALRNISDVDSYPCGIADEPAEPPPTTNRVIQLTRLTKASFYNTGNALARQIMSQIAFPKLEQLELCYLQSISPIIQYLYTQALTKISLKYLRIESCFFNEFSFLNLLRRLYSLTTLEVVDVEDLSSYILKGMSSSQPWICPRLEDLSIDGCTSLEWDSLRTFIEARLPPNPNGFTRYHTPASFTTTTSASEVAAAQARAKAHYSSHSGVPPPQRLRSIDVTRCSQISWEMVQWLKMYVAEVKCESAKGIWGENVLS</sequence>
<dbReference type="AlphaFoldDB" id="A0A9P5XLD5"/>
<comment type="caution">
    <text evidence="3">The sequence shown here is derived from an EMBL/GenBank/DDBJ whole genome shotgun (WGS) entry which is preliminary data.</text>
</comment>
<dbReference type="Proteomes" id="UP000807342">
    <property type="component" value="Unassembled WGS sequence"/>
</dbReference>
<dbReference type="Gene3D" id="3.80.10.10">
    <property type="entry name" value="Ribonuclease Inhibitor"/>
    <property type="match status" value="1"/>
</dbReference>
<feature type="region of interest" description="Disordered" evidence="2">
    <location>
        <begin position="1"/>
        <end position="24"/>
    </location>
</feature>
<dbReference type="OrthoDB" id="8048523at2759"/>
<gene>
    <name evidence="3" type="ORF">P691DRAFT_802824</name>
</gene>
<evidence type="ECO:0000313" key="3">
    <source>
        <dbReference type="EMBL" id="KAF9452968.1"/>
    </source>
</evidence>
<evidence type="ECO:0000313" key="4">
    <source>
        <dbReference type="Proteomes" id="UP000807342"/>
    </source>
</evidence>
<dbReference type="InterPro" id="IPR032675">
    <property type="entry name" value="LRR_dom_sf"/>
</dbReference>
<dbReference type="EMBL" id="MU151066">
    <property type="protein sequence ID" value="KAF9452968.1"/>
    <property type="molecule type" value="Genomic_DNA"/>
</dbReference>
<name>A0A9P5XLD5_9AGAR</name>